<dbReference type="GeneID" id="76834726"/>
<proteinExistence type="predicted"/>
<keyword evidence="1" id="KW-1133">Transmembrane helix</keyword>
<dbReference type="RefSeq" id="WP_268187806.1">
    <property type="nucleotide sequence ID" value="NZ_CP113361.1"/>
</dbReference>
<sequence length="101" mass="11036">MKVHIHATAALPSECRYVGSGEDDPSVSASLVHAGLFITGWSDSYLLVTNRAFPSGYPAGGTGWMNVIFLTHSFDNSIYNVFLWSIGIMVTYMSVLRKESS</sequence>
<dbReference type="AlphaFoldDB" id="A0A9X9S6V0"/>
<evidence type="ECO:0000313" key="2">
    <source>
        <dbReference type="EMBL" id="WAI02512.1"/>
    </source>
</evidence>
<keyword evidence="1" id="KW-0472">Membrane</keyword>
<dbReference type="KEGG" id="mou:OU421_06450"/>
<gene>
    <name evidence="2" type="ORF">OU421_06450</name>
</gene>
<keyword evidence="3" id="KW-1185">Reference proteome</keyword>
<accession>A0A9X9S6V0</accession>
<dbReference type="Proteomes" id="UP001163096">
    <property type="component" value="Chromosome"/>
</dbReference>
<name>A0A9X9S6V0_METOG</name>
<evidence type="ECO:0000313" key="3">
    <source>
        <dbReference type="Proteomes" id="UP001163096"/>
    </source>
</evidence>
<evidence type="ECO:0000256" key="1">
    <source>
        <dbReference type="SAM" id="Phobius"/>
    </source>
</evidence>
<dbReference type="EMBL" id="CP113361">
    <property type="protein sequence ID" value="WAI02512.1"/>
    <property type="molecule type" value="Genomic_DNA"/>
</dbReference>
<organism evidence="2 3">
    <name type="scientific">Methanogenium organophilum</name>
    <dbReference type="NCBI Taxonomy" id="2199"/>
    <lineage>
        <taxon>Archaea</taxon>
        <taxon>Methanobacteriati</taxon>
        <taxon>Methanobacteriota</taxon>
        <taxon>Stenosarchaea group</taxon>
        <taxon>Methanomicrobia</taxon>
        <taxon>Methanomicrobiales</taxon>
        <taxon>Methanomicrobiaceae</taxon>
        <taxon>Methanogenium</taxon>
    </lineage>
</organism>
<keyword evidence="1" id="KW-0812">Transmembrane</keyword>
<protein>
    <submittedName>
        <fullName evidence="2">Uncharacterized protein</fullName>
    </submittedName>
</protein>
<reference evidence="2" key="1">
    <citation type="submission" date="2022-11" db="EMBL/GenBank/DDBJ databases">
        <title>Complete genome sequence of Methanogenium organophilum DSM 3596.</title>
        <authorList>
            <person name="Chen S.-C."/>
            <person name="Lai S.-J."/>
            <person name="You Y.-T."/>
        </authorList>
    </citation>
    <scope>NUCLEOTIDE SEQUENCE</scope>
    <source>
        <strain evidence="2">DSM 3596</strain>
    </source>
</reference>
<feature type="transmembrane region" description="Helical" evidence="1">
    <location>
        <begin position="77"/>
        <end position="96"/>
    </location>
</feature>